<evidence type="ECO:0000313" key="2">
    <source>
        <dbReference type="EMBL" id="EXB44337.1"/>
    </source>
</evidence>
<accession>W9QY97</accession>
<dbReference type="AlphaFoldDB" id="W9QY97"/>
<feature type="region of interest" description="Disordered" evidence="1">
    <location>
        <begin position="1"/>
        <end position="41"/>
    </location>
</feature>
<gene>
    <name evidence="2" type="ORF">L484_020149</name>
</gene>
<evidence type="ECO:0000313" key="3">
    <source>
        <dbReference type="Proteomes" id="UP000030645"/>
    </source>
</evidence>
<feature type="compositionally biased region" description="Basic residues" evidence="1">
    <location>
        <begin position="1"/>
        <end position="15"/>
    </location>
</feature>
<organism evidence="2 3">
    <name type="scientific">Morus notabilis</name>
    <dbReference type="NCBI Taxonomy" id="981085"/>
    <lineage>
        <taxon>Eukaryota</taxon>
        <taxon>Viridiplantae</taxon>
        <taxon>Streptophyta</taxon>
        <taxon>Embryophyta</taxon>
        <taxon>Tracheophyta</taxon>
        <taxon>Spermatophyta</taxon>
        <taxon>Magnoliopsida</taxon>
        <taxon>eudicotyledons</taxon>
        <taxon>Gunneridae</taxon>
        <taxon>Pentapetalae</taxon>
        <taxon>rosids</taxon>
        <taxon>fabids</taxon>
        <taxon>Rosales</taxon>
        <taxon>Moraceae</taxon>
        <taxon>Moreae</taxon>
        <taxon>Morus</taxon>
    </lineage>
</organism>
<evidence type="ECO:0000256" key="1">
    <source>
        <dbReference type="SAM" id="MobiDB-lite"/>
    </source>
</evidence>
<dbReference type="EMBL" id="KE343861">
    <property type="protein sequence ID" value="EXB44337.1"/>
    <property type="molecule type" value="Genomic_DNA"/>
</dbReference>
<dbReference type="Proteomes" id="UP000030645">
    <property type="component" value="Unassembled WGS sequence"/>
</dbReference>
<keyword evidence="3" id="KW-1185">Reference proteome</keyword>
<name>W9QY97_9ROSA</name>
<reference evidence="3" key="1">
    <citation type="submission" date="2013-01" db="EMBL/GenBank/DDBJ databases">
        <title>Draft Genome Sequence of a Mulberry Tree, Morus notabilis C.K. Schneid.</title>
        <authorList>
            <person name="He N."/>
            <person name="Zhao S."/>
        </authorList>
    </citation>
    <scope>NUCLEOTIDE SEQUENCE</scope>
</reference>
<feature type="compositionally biased region" description="Basic and acidic residues" evidence="1">
    <location>
        <begin position="28"/>
        <end position="37"/>
    </location>
</feature>
<sequence>MTKAKTGKILRHLKPRPKEPRTTNSNEAHLKKPEERLFSNQERQIGQVSKTKLSLSLQSNQTLSLTVAVRALRRVRERREEKRRVIPIPIHFQFIHSSQTQAFPSPPMAEEEIFIKP</sequence>
<proteinExistence type="predicted"/>
<protein>
    <submittedName>
        <fullName evidence="2">Uncharacterized protein</fullName>
    </submittedName>
</protein>